<dbReference type="EMBL" id="JAAKZV010000178">
    <property type="protein sequence ID" value="NGN68047.1"/>
    <property type="molecule type" value="Genomic_DNA"/>
</dbReference>
<protein>
    <submittedName>
        <fullName evidence="4">Ribonuclease N</fullName>
    </submittedName>
</protein>
<keyword evidence="5" id="KW-1185">Reference proteome</keyword>
<dbReference type="GO" id="GO:0004521">
    <property type="term" value="F:RNA endonuclease activity"/>
    <property type="evidence" value="ECO:0007669"/>
    <property type="project" value="InterPro"/>
</dbReference>
<evidence type="ECO:0000313" key="4">
    <source>
        <dbReference type="EMBL" id="NGN68047.1"/>
    </source>
</evidence>
<gene>
    <name evidence="4" type="ORF">G5C51_29620</name>
</gene>
<dbReference type="Proteomes" id="UP000481583">
    <property type="component" value="Unassembled WGS sequence"/>
</dbReference>
<keyword evidence="2" id="KW-0378">Hydrolase</keyword>
<accession>A0A6G4U9R0</accession>
<feature type="chain" id="PRO_5026112596" evidence="3">
    <location>
        <begin position="28"/>
        <end position="143"/>
    </location>
</feature>
<keyword evidence="3" id="KW-0732">Signal</keyword>
<dbReference type="GO" id="GO:0016787">
    <property type="term" value="F:hydrolase activity"/>
    <property type="evidence" value="ECO:0007669"/>
    <property type="project" value="UniProtKB-KW"/>
</dbReference>
<dbReference type="InterPro" id="IPR016191">
    <property type="entry name" value="Ribonuclease/ribotoxin"/>
</dbReference>
<proteinExistence type="predicted"/>
<dbReference type="Pfam" id="PF00545">
    <property type="entry name" value="Ribonuclease"/>
    <property type="match status" value="1"/>
</dbReference>
<feature type="signal peptide" evidence="3">
    <location>
        <begin position="1"/>
        <end position="27"/>
    </location>
</feature>
<name>A0A6G4U9R0_9ACTN</name>
<evidence type="ECO:0000256" key="2">
    <source>
        <dbReference type="ARBA" id="ARBA00022801"/>
    </source>
</evidence>
<dbReference type="GO" id="GO:0003723">
    <property type="term" value="F:RNA binding"/>
    <property type="evidence" value="ECO:0007669"/>
    <property type="project" value="InterPro"/>
</dbReference>
<evidence type="ECO:0000313" key="5">
    <source>
        <dbReference type="Proteomes" id="UP000481583"/>
    </source>
</evidence>
<dbReference type="PROSITE" id="PS51257">
    <property type="entry name" value="PROKAR_LIPOPROTEIN"/>
    <property type="match status" value="1"/>
</dbReference>
<dbReference type="InterPro" id="IPR000026">
    <property type="entry name" value="N1-like"/>
</dbReference>
<keyword evidence="1" id="KW-0540">Nuclease</keyword>
<sequence length="143" mass="15958">MQSVRLRPVPRLLAVFLAVLTCWTALTACGTDSPAPAPATSATATPAWARGMETVIPAQLPKQARRTLELIDTGGPFPYAKDGSYFGNYEGRLPKQRRGYYREYTVRTAKLRHRGPRRIITGKGGERYYTGDHYKTFKAVLQP</sequence>
<dbReference type="AlphaFoldDB" id="A0A6G4U9R0"/>
<dbReference type="Gene3D" id="3.10.450.30">
    <property type="entry name" value="Microbial ribonucleases"/>
    <property type="match status" value="1"/>
</dbReference>
<evidence type="ECO:0000256" key="3">
    <source>
        <dbReference type="SAM" id="SignalP"/>
    </source>
</evidence>
<organism evidence="4 5">
    <name type="scientific">Streptomyces coryli</name>
    <dbReference type="NCBI Taxonomy" id="1128680"/>
    <lineage>
        <taxon>Bacteria</taxon>
        <taxon>Bacillati</taxon>
        <taxon>Actinomycetota</taxon>
        <taxon>Actinomycetes</taxon>
        <taxon>Kitasatosporales</taxon>
        <taxon>Streptomycetaceae</taxon>
        <taxon>Streptomyces</taxon>
    </lineage>
</organism>
<reference evidence="4 5" key="1">
    <citation type="submission" date="2020-02" db="EMBL/GenBank/DDBJ databases">
        <title>Whole-genome analyses of novel actinobacteria.</title>
        <authorList>
            <person name="Sahin N."/>
        </authorList>
    </citation>
    <scope>NUCLEOTIDE SEQUENCE [LARGE SCALE GENOMIC DNA]</scope>
    <source>
        <strain evidence="4 5">A7024</strain>
    </source>
</reference>
<comment type="caution">
    <text evidence="4">The sequence shown here is derived from an EMBL/GenBank/DDBJ whole genome shotgun (WGS) entry which is preliminary data.</text>
</comment>
<dbReference type="SUPFAM" id="SSF53933">
    <property type="entry name" value="Microbial ribonucleases"/>
    <property type="match status" value="1"/>
</dbReference>
<evidence type="ECO:0000256" key="1">
    <source>
        <dbReference type="ARBA" id="ARBA00022722"/>
    </source>
</evidence>